<organism evidence="2 3">
    <name type="scientific">Ensifer adhaerens</name>
    <name type="common">Sinorhizobium morelense</name>
    <dbReference type="NCBI Taxonomy" id="106592"/>
    <lineage>
        <taxon>Bacteria</taxon>
        <taxon>Pseudomonadati</taxon>
        <taxon>Pseudomonadota</taxon>
        <taxon>Alphaproteobacteria</taxon>
        <taxon>Hyphomicrobiales</taxon>
        <taxon>Rhizobiaceae</taxon>
        <taxon>Sinorhizobium/Ensifer group</taxon>
        <taxon>Ensifer</taxon>
    </lineage>
</organism>
<reference evidence="2" key="1">
    <citation type="submission" date="2022-06" db="EMBL/GenBank/DDBJ databases">
        <title>Physiological and biochemical characterization and genomic elucidation of a strain of the genus Ensifer adhaerens M8 that combines arsenic oxidation and chromium reduction.</title>
        <authorList>
            <person name="Li X."/>
            <person name="Yu c."/>
        </authorList>
    </citation>
    <scope>NUCLEOTIDE SEQUENCE</scope>
    <source>
        <strain evidence="2">M8</strain>
    </source>
</reference>
<dbReference type="EMBL" id="CP098807">
    <property type="protein sequence ID" value="USJ21645.1"/>
    <property type="molecule type" value="Genomic_DNA"/>
</dbReference>
<dbReference type="Proteomes" id="UP001055460">
    <property type="component" value="Chromosome"/>
</dbReference>
<dbReference type="RefSeq" id="WP_090294127.1">
    <property type="nucleotide sequence ID" value="NZ_CAXURO020000001.1"/>
</dbReference>
<dbReference type="InterPro" id="IPR011009">
    <property type="entry name" value="Kinase-like_dom_sf"/>
</dbReference>
<dbReference type="SUPFAM" id="SSF56112">
    <property type="entry name" value="Protein kinase-like (PK-like)"/>
    <property type="match status" value="1"/>
</dbReference>
<protein>
    <submittedName>
        <fullName evidence="2">Aminoglycoside phosphotransferase family protein</fullName>
    </submittedName>
</protein>
<dbReference type="InterPro" id="IPR002575">
    <property type="entry name" value="Aminoglycoside_PTrfase"/>
</dbReference>
<evidence type="ECO:0000259" key="1">
    <source>
        <dbReference type="Pfam" id="PF01636"/>
    </source>
</evidence>
<dbReference type="AlphaFoldDB" id="A0A9Q8Y411"/>
<evidence type="ECO:0000313" key="3">
    <source>
        <dbReference type="Proteomes" id="UP001055460"/>
    </source>
</evidence>
<name>A0A9Q8Y411_ENSAD</name>
<evidence type="ECO:0000313" key="2">
    <source>
        <dbReference type="EMBL" id="USJ21645.1"/>
    </source>
</evidence>
<sequence>MTSETPIQETPLAGGNVNAGVVRVGDTVRRATRPESATVHRLLLRLEAKGFAGSPRFLGLDGQGREMLSFIEGDAGVSSDIWLCEDALIAAGRLLRAYHDATAEFGFGAADRWAFRYPDRRRWEVICHNDFAPYNLVFRAGEPVGIIDFDLAGPGPRLRDLAYLAYWTVPLSFHSDDLKAAALADLDDGSRRLKRLCATYGLASDDALLGMVADVLGHMGDEAAMLAMIGAAATERLKRDGHLDHWRRERDAFERYRTLLSRNLV</sequence>
<proteinExistence type="predicted"/>
<feature type="domain" description="Aminoglycoside phosphotransferase" evidence="1">
    <location>
        <begin position="121"/>
        <end position="183"/>
    </location>
</feature>
<dbReference type="Gene3D" id="3.90.1200.10">
    <property type="match status" value="1"/>
</dbReference>
<dbReference type="Pfam" id="PF01636">
    <property type="entry name" value="APH"/>
    <property type="match status" value="1"/>
</dbReference>
<dbReference type="OrthoDB" id="236897at2"/>
<accession>A0A9Q8Y411</accession>
<gene>
    <name evidence="2" type="ORF">NE863_09910</name>
</gene>